<dbReference type="KEGG" id="pgr:PGTG_02459"/>
<reference evidence="3" key="2">
    <citation type="journal article" date="2011" name="Proc. Natl. Acad. Sci. U.S.A.">
        <title>Obligate biotrophy features unraveled by the genomic analysis of rust fungi.</title>
        <authorList>
            <person name="Duplessis S."/>
            <person name="Cuomo C.A."/>
            <person name="Lin Y.-C."/>
            <person name="Aerts A."/>
            <person name="Tisserant E."/>
            <person name="Veneault-Fourrey C."/>
            <person name="Joly D.L."/>
            <person name="Hacquard S."/>
            <person name="Amselem J."/>
            <person name="Cantarel B.L."/>
            <person name="Chiu R."/>
            <person name="Coutinho P.M."/>
            <person name="Feau N."/>
            <person name="Field M."/>
            <person name="Frey P."/>
            <person name="Gelhaye E."/>
            <person name="Goldberg J."/>
            <person name="Grabherr M.G."/>
            <person name="Kodira C.D."/>
            <person name="Kohler A."/>
            <person name="Kuees U."/>
            <person name="Lindquist E.A."/>
            <person name="Lucas S.M."/>
            <person name="Mago R."/>
            <person name="Mauceli E."/>
            <person name="Morin E."/>
            <person name="Murat C."/>
            <person name="Pangilinan J.L."/>
            <person name="Park R."/>
            <person name="Pearson M."/>
            <person name="Quesneville H."/>
            <person name="Rouhier N."/>
            <person name="Sakthikumar S."/>
            <person name="Salamov A.A."/>
            <person name="Schmutz J."/>
            <person name="Selles B."/>
            <person name="Shapiro H."/>
            <person name="Tanguay P."/>
            <person name="Tuskan G.A."/>
            <person name="Henrissat B."/>
            <person name="Van de Peer Y."/>
            <person name="Rouze P."/>
            <person name="Ellis J.G."/>
            <person name="Dodds P.N."/>
            <person name="Schein J.E."/>
            <person name="Zhong S."/>
            <person name="Hamelin R.C."/>
            <person name="Grigoriev I.V."/>
            <person name="Szabo L.J."/>
            <person name="Martin F."/>
        </authorList>
    </citation>
    <scope>NUCLEOTIDE SEQUENCE [LARGE SCALE GENOMIC DNA]</scope>
    <source>
        <strain evidence="3">CRL 75-36-700-3 / race SCCL</strain>
    </source>
</reference>
<dbReference type="RefSeq" id="XP_003321417.2">
    <property type="nucleotide sequence ID" value="XM_003321369.2"/>
</dbReference>
<organism evidence="2 3">
    <name type="scientific">Puccinia graminis f. sp. tritici (strain CRL 75-36-700-3 / race SCCL)</name>
    <name type="common">Black stem rust fungus</name>
    <dbReference type="NCBI Taxonomy" id="418459"/>
    <lineage>
        <taxon>Eukaryota</taxon>
        <taxon>Fungi</taxon>
        <taxon>Dikarya</taxon>
        <taxon>Basidiomycota</taxon>
        <taxon>Pucciniomycotina</taxon>
        <taxon>Pucciniomycetes</taxon>
        <taxon>Pucciniales</taxon>
        <taxon>Pucciniaceae</taxon>
        <taxon>Puccinia</taxon>
    </lineage>
</organism>
<keyword evidence="3" id="KW-1185">Reference proteome</keyword>
<gene>
    <name evidence="2" type="ORF">PGTG_02459</name>
</gene>
<feature type="region of interest" description="Disordered" evidence="1">
    <location>
        <begin position="195"/>
        <end position="297"/>
    </location>
</feature>
<evidence type="ECO:0000256" key="1">
    <source>
        <dbReference type="SAM" id="MobiDB-lite"/>
    </source>
</evidence>
<feature type="compositionally biased region" description="Low complexity" evidence="1">
    <location>
        <begin position="87"/>
        <end position="107"/>
    </location>
</feature>
<dbReference type="GO" id="GO:0003723">
    <property type="term" value="F:RNA binding"/>
    <property type="evidence" value="ECO:0000318"/>
    <property type="project" value="GO_Central"/>
</dbReference>
<name>E3JY73_PUCGT</name>
<accession>E3JY73</accession>
<dbReference type="OrthoDB" id="2497981at2759"/>
<dbReference type="InParanoid" id="E3JY73"/>
<dbReference type="VEuPathDB" id="FungiDB:PGTG_02459"/>
<dbReference type="EMBL" id="DS178266">
    <property type="protein sequence ID" value="EFP76998.2"/>
    <property type="molecule type" value="Genomic_DNA"/>
</dbReference>
<sequence>MGIEEDWRSTDLRAASKNGLGLCETWKEVRHRCHRCGAQPDHCFLGFSGTGGRTVWLPPRLRRPAQPPVIRPAAAVQHHNYHPSAERSPPTKSSHSQSSQPSSSRSRQVIALAMICRSITRDEMKPMVQEVLGPLGQISDVEILSFEGRRFINVVLLITFKRLSPAREACSKRRFRVPSAYHYHDYDPVVFENTPQRHISSDTGPSQKPSENSNTPSHSSDQAPQPISSPNNSHHTSECPQIEETDQLYSSPDRKPINAKANAEAAECPRDVGAERCPLSRPNKPKRTPCTHSHNLNRPAGVVRSGLVWRLRGWLDIDRRWHIDIDQPRASASLLVVLDPKSSLPLNPSLQPSCRPAERYTYDSSGIAMLRRSYSRPDLAYSRPGIVERTGGSYDLGGTWRPANYGPYTLRFNNHAYDRNLHACYYNLEDDYYGSYGDLLEYEAALRMNRQLTEQERLRRWRMRMAFEELEEAERMRRYRSMAHRVFAQTDRLLLGLSDHSWWGERYGSHPFHHRPDWRSRFANKIRRWDSSFLPLSSSLSNRYAPVWADSGSLALNNGRHLDSQLRYAQNGFRNDHLLDAERRLDQDIRYQELNNTERRLENQEEYLRDRVEDNILHDRERALESQMMDNVLYEQERNYDRDLMYEQDRRLDRLEGEEMLYDQERRFENRLEEDELYRAERRLDDDARYLEGTEILDSDLRDPGMVDYDRYPDMQMGLDDDLARREMDDDYLERERLERDLMY</sequence>
<evidence type="ECO:0000313" key="2">
    <source>
        <dbReference type="EMBL" id="EFP76998.2"/>
    </source>
</evidence>
<dbReference type="Proteomes" id="UP000008783">
    <property type="component" value="Unassembled WGS sequence"/>
</dbReference>
<reference key="1">
    <citation type="submission" date="2007-01" db="EMBL/GenBank/DDBJ databases">
        <title>The Genome Sequence of Puccinia graminis f. sp. tritici Strain CRL 75-36-700-3.</title>
        <authorList>
            <consortium name="The Broad Institute Genome Sequencing Platform"/>
            <person name="Birren B."/>
            <person name="Lander E."/>
            <person name="Galagan J."/>
            <person name="Nusbaum C."/>
            <person name="Devon K."/>
            <person name="Cuomo C."/>
            <person name="Jaffe D."/>
            <person name="Butler J."/>
            <person name="Alvarez P."/>
            <person name="Gnerre S."/>
            <person name="Grabherr M."/>
            <person name="Mauceli E."/>
            <person name="Brockman W."/>
            <person name="Young S."/>
            <person name="LaButti K."/>
            <person name="Sykes S."/>
            <person name="DeCaprio D."/>
            <person name="Crawford M."/>
            <person name="Koehrsen M."/>
            <person name="Engels R."/>
            <person name="Montgomery P."/>
            <person name="Pearson M."/>
            <person name="Howarth C."/>
            <person name="Larson L."/>
            <person name="White J."/>
            <person name="Zeng Q."/>
            <person name="Kodira C."/>
            <person name="Yandava C."/>
            <person name="Alvarado L."/>
            <person name="O'Leary S."/>
            <person name="Szabo L."/>
            <person name="Dean R."/>
            <person name="Schein J."/>
        </authorList>
    </citation>
    <scope>NUCLEOTIDE SEQUENCE</scope>
    <source>
        <strain>CRL 75-36-700-3</strain>
    </source>
</reference>
<evidence type="ECO:0000313" key="3">
    <source>
        <dbReference type="Proteomes" id="UP000008783"/>
    </source>
</evidence>
<dbReference type="GO" id="GO:0016973">
    <property type="term" value="P:poly(A)+ mRNA export from nucleus"/>
    <property type="evidence" value="ECO:0000318"/>
    <property type="project" value="GO_Central"/>
</dbReference>
<dbReference type="HOGENOM" id="CLU_373441_0_0_1"/>
<proteinExistence type="predicted"/>
<dbReference type="GO" id="GO:0005634">
    <property type="term" value="C:nucleus"/>
    <property type="evidence" value="ECO:0000318"/>
    <property type="project" value="GO_Central"/>
</dbReference>
<protein>
    <submittedName>
        <fullName evidence="2">Uncharacterized protein</fullName>
    </submittedName>
</protein>
<dbReference type="GeneID" id="10529265"/>
<feature type="compositionally biased region" description="Polar residues" evidence="1">
    <location>
        <begin position="195"/>
        <end position="234"/>
    </location>
</feature>
<feature type="region of interest" description="Disordered" evidence="1">
    <location>
        <begin position="78"/>
        <end position="107"/>
    </location>
</feature>
<dbReference type="AlphaFoldDB" id="E3JY73"/>